<dbReference type="EMBL" id="UOGF01000056">
    <property type="protein sequence ID" value="VAX29876.1"/>
    <property type="molecule type" value="Genomic_DNA"/>
</dbReference>
<feature type="transmembrane region" description="Helical" evidence="1">
    <location>
        <begin position="59"/>
        <end position="80"/>
    </location>
</feature>
<keyword evidence="1" id="KW-1133">Transmembrane helix</keyword>
<organism evidence="2">
    <name type="scientific">hydrothermal vent metagenome</name>
    <dbReference type="NCBI Taxonomy" id="652676"/>
    <lineage>
        <taxon>unclassified sequences</taxon>
        <taxon>metagenomes</taxon>
        <taxon>ecological metagenomes</taxon>
    </lineage>
</organism>
<reference evidence="2" key="1">
    <citation type="submission" date="2018-06" db="EMBL/GenBank/DDBJ databases">
        <authorList>
            <person name="Zhirakovskaya E."/>
        </authorList>
    </citation>
    <scope>NUCLEOTIDE SEQUENCE</scope>
</reference>
<dbReference type="AlphaFoldDB" id="A0A3B1CHB6"/>
<feature type="transmembrane region" description="Helical" evidence="1">
    <location>
        <begin position="32"/>
        <end position="53"/>
    </location>
</feature>
<keyword evidence="1" id="KW-0812">Transmembrane</keyword>
<name>A0A3B1CHB6_9ZZZZ</name>
<evidence type="ECO:0000256" key="1">
    <source>
        <dbReference type="SAM" id="Phobius"/>
    </source>
</evidence>
<gene>
    <name evidence="2" type="ORF">MNBD_NITROSPIRAE01-77</name>
</gene>
<protein>
    <submittedName>
        <fullName evidence="2">Uncharacterized protein</fullName>
    </submittedName>
</protein>
<proteinExistence type="predicted"/>
<accession>A0A3B1CHB6</accession>
<evidence type="ECO:0000313" key="2">
    <source>
        <dbReference type="EMBL" id="VAX29876.1"/>
    </source>
</evidence>
<feature type="transmembrane region" description="Helical" evidence="1">
    <location>
        <begin position="6"/>
        <end position="25"/>
    </location>
</feature>
<sequence length="332" mass="37905">MVFFLIAIWALSIVFLAGYLWLIILAFKKSTAWGLAVFFIPFVSLYFSIKFWAETKKPFLMHSSAFVGLIVVSVASVFFATGEGQMGESNVKLARPAMQEVPEAAQRTLSQEDQMALVFMEKTIELMERLPRDEKQQEILKVMRKFIRFQKMGFSAEEVRQYSAEIEIVLNRRDLNKKQRESIEKILADVRKIEEPLAVVLSPSLGTKGKVDEVDTVVPLVSSVGEESPSSLRTLAEEKHRVALRPGVSKLREKGDVFERVDRPVRYRRTSFVQAKNHIGSAVRFVDPWGEEKDCILVKIAEKSLHCRKQFSSGSFSFSYGEQEIKSLKVRR</sequence>
<keyword evidence="1" id="KW-0472">Membrane</keyword>